<evidence type="ECO:0008006" key="7">
    <source>
        <dbReference type="Google" id="ProtNLM"/>
    </source>
</evidence>
<dbReference type="Pfam" id="PF11807">
    <property type="entry name" value="UstYa"/>
    <property type="match status" value="1"/>
</dbReference>
<dbReference type="RefSeq" id="XP_035340884.1">
    <property type="nucleotide sequence ID" value="XM_035484991.1"/>
</dbReference>
<keyword evidence="4" id="KW-1133">Transmembrane helix</keyword>
<name>A0A7H8QMD8_TALRU</name>
<keyword evidence="6" id="KW-1185">Reference proteome</keyword>
<evidence type="ECO:0000313" key="6">
    <source>
        <dbReference type="Proteomes" id="UP000509510"/>
    </source>
</evidence>
<feature type="compositionally biased region" description="Basic and acidic residues" evidence="3">
    <location>
        <begin position="1"/>
        <end position="11"/>
    </location>
</feature>
<evidence type="ECO:0000256" key="1">
    <source>
        <dbReference type="ARBA" id="ARBA00004685"/>
    </source>
</evidence>
<dbReference type="KEGG" id="trg:TRUGW13939_01793"/>
<proteinExistence type="inferred from homology"/>
<evidence type="ECO:0000256" key="2">
    <source>
        <dbReference type="ARBA" id="ARBA00035112"/>
    </source>
</evidence>
<dbReference type="Proteomes" id="UP000509510">
    <property type="component" value="Chromosome I"/>
</dbReference>
<dbReference type="GO" id="GO:0043386">
    <property type="term" value="P:mycotoxin biosynthetic process"/>
    <property type="evidence" value="ECO:0007669"/>
    <property type="project" value="InterPro"/>
</dbReference>
<evidence type="ECO:0000256" key="3">
    <source>
        <dbReference type="SAM" id="MobiDB-lite"/>
    </source>
</evidence>
<gene>
    <name evidence="5" type="ORF">TRUGW13939_01793</name>
</gene>
<comment type="similarity">
    <text evidence="2">Belongs to the ustYa family.</text>
</comment>
<evidence type="ECO:0000256" key="4">
    <source>
        <dbReference type="SAM" id="Phobius"/>
    </source>
</evidence>
<evidence type="ECO:0000313" key="5">
    <source>
        <dbReference type="EMBL" id="QKX54705.1"/>
    </source>
</evidence>
<reference evidence="6" key="1">
    <citation type="submission" date="2020-06" db="EMBL/GenBank/DDBJ databases">
        <title>A chromosome-scale genome assembly of Talaromyces rugulosus W13939.</title>
        <authorList>
            <person name="Wang B."/>
            <person name="Guo L."/>
            <person name="Ye K."/>
            <person name="Wang L."/>
        </authorList>
    </citation>
    <scope>NUCLEOTIDE SEQUENCE [LARGE SCALE GENOMIC DNA]</scope>
    <source>
        <strain evidence="6">W13939</strain>
    </source>
</reference>
<dbReference type="InterPro" id="IPR021765">
    <property type="entry name" value="UstYa-like"/>
</dbReference>
<feature type="transmembrane region" description="Helical" evidence="4">
    <location>
        <begin position="48"/>
        <end position="69"/>
    </location>
</feature>
<feature type="region of interest" description="Disordered" evidence="3">
    <location>
        <begin position="1"/>
        <end position="27"/>
    </location>
</feature>
<protein>
    <recommendedName>
        <fullName evidence="7">DUF3328 domain-containing protein</fullName>
    </recommendedName>
</protein>
<comment type="pathway">
    <text evidence="1">Mycotoxin biosynthesis.</text>
</comment>
<keyword evidence="4" id="KW-0812">Transmembrane</keyword>
<organism evidence="5 6">
    <name type="scientific">Talaromyces rugulosus</name>
    <name type="common">Penicillium rugulosum</name>
    <dbReference type="NCBI Taxonomy" id="121627"/>
    <lineage>
        <taxon>Eukaryota</taxon>
        <taxon>Fungi</taxon>
        <taxon>Dikarya</taxon>
        <taxon>Ascomycota</taxon>
        <taxon>Pezizomycotina</taxon>
        <taxon>Eurotiomycetes</taxon>
        <taxon>Eurotiomycetidae</taxon>
        <taxon>Eurotiales</taxon>
        <taxon>Trichocomaceae</taxon>
        <taxon>Talaromyces</taxon>
        <taxon>Talaromyces sect. Islandici</taxon>
    </lineage>
</organism>
<dbReference type="PANTHER" id="PTHR33365:SF4">
    <property type="entry name" value="CYCLOCHLOROTINE BIOSYNTHESIS PROTEIN O"/>
    <property type="match status" value="1"/>
</dbReference>
<keyword evidence="4" id="KW-0472">Membrane</keyword>
<sequence>MDLSKQDEFDNIHSSNMDSGDSDATEPFLKGREKKQYQRRGDFIRSPAWFVSTIILLLLLFLESISVFVQPRVWRNTYEHGFSTELAFMKPAIKLHQKRFASPIRDLPNGTLYTVFEPSEPRYVGPPTSEIDEAWASLLQGRYILFDDQDVSWLNSDSGLPKLQPLPSRGDAIPKSGYYGGPDMLHSLHCINAIRQHLDLDHYKDHMWLPEEYQRMHIDHCIEQLRQATLCHADMTPVTLKAIWTDTPHWAALGQTERMHTCRDGMALRELTWERGEGTERITFG</sequence>
<dbReference type="OrthoDB" id="3687641at2759"/>
<dbReference type="PANTHER" id="PTHR33365">
    <property type="entry name" value="YALI0B05434P"/>
    <property type="match status" value="1"/>
</dbReference>
<accession>A0A7H8QMD8</accession>
<dbReference type="GeneID" id="55989303"/>
<dbReference type="AlphaFoldDB" id="A0A7H8QMD8"/>
<dbReference type="EMBL" id="CP055898">
    <property type="protein sequence ID" value="QKX54705.1"/>
    <property type="molecule type" value="Genomic_DNA"/>
</dbReference>